<keyword evidence="2" id="KW-1185">Reference proteome</keyword>
<accession>A0A7K3LLF1</accession>
<protein>
    <submittedName>
        <fullName evidence="1">Uncharacterized protein</fullName>
    </submittedName>
</protein>
<dbReference type="Proteomes" id="UP000466307">
    <property type="component" value="Unassembled WGS sequence"/>
</dbReference>
<gene>
    <name evidence="1" type="ORF">GYA93_05725</name>
</gene>
<name>A0A7K3LLF1_9ACTN</name>
<dbReference type="EMBL" id="JAADZU010000012">
    <property type="protein sequence ID" value="NDK89082.1"/>
    <property type="molecule type" value="Genomic_DNA"/>
</dbReference>
<evidence type="ECO:0000313" key="1">
    <source>
        <dbReference type="EMBL" id="NDK89082.1"/>
    </source>
</evidence>
<sequence>MNTADQIEQIARATTTRLAEASREFSAVQRRLSGVAGQHRQATADATARLRADLEVAADACDSPTPRILLPADVAEASPHRGRHSE</sequence>
<comment type="caution">
    <text evidence="1">The sequence shown here is derived from an EMBL/GenBank/DDBJ whole genome shotgun (WGS) entry which is preliminary data.</text>
</comment>
<evidence type="ECO:0000313" key="2">
    <source>
        <dbReference type="Proteomes" id="UP000466307"/>
    </source>
</evidence>
<reference evidence="1 2" key="1">
    <citation type="submission" date="2020-01" db="EMBL/GenBank/DDBJ databases">
        <title>Investigation of new actinobacteria for the biodesulphurisation of diesel fuel.</title>
        <authorList>
            <person name="Athi Narayanan S.M."/>
        </authorList>
    </citation>
    <scope>NUCLEOTIDE SEQUENCE [LARGE SCALE GENOMIC DNA]</scope>
    <source>
        <strain evidence="1 2">213E</strain>
    </source>
</reference>
<dbReference type="RefSeq" id="WP_059036172.1">
    <property type="nucleotide sequence ID" value="NZ_JAADZU010000012.1"/>
</dbReference>
<organism evidence="1 2">
    <name type="scientific">Gordonia desulfuricans</name>
    <dbReference type="NCBI Taxonomy" id="89051"/>
    <lineage>
        <taxon>Bacteria</taxon>
        <taxon>Bacillati</taxon>
        <taxon>Actinomycetota</taxon>
        <taxon>Actinomycetes</taxon>
        <taxon>Mycobacteriales</taxon>
        <taxon>Gordoniaceae</taxon>
        <taxon>Gordonia</taxon>
    </lineage>
</organism>
<dbReference type="AlphaFoldDB" id="A0A7K3LLF1"/>
<proteinExistence type="predicted"/>